<evidence type="ECO:0000256" key="3">
    <source>
        <dbReference type="ARBA" id="ARBA00004496"/>
    </source>
</evidence>
<dbReference type="EMBL" id="CAUH01000747">
    <property type="protein sequence ID" value="CCU74954.1"/>
    <property type="molecule type" value="Genomic_DNA"/>
</dbReference>
<proteinExistence type="inferred from homology"/>
<evidence type="ECO:0000256" key="13">
    <source>
        <dbReference type="ARBA" id="ARBA00022553"/>
    </source>
</evidence>
<dbReference type="InterPro" id="IPR022495">
    <property type="entry name" value="Bud32"/>
</dbReference>
<keyword evidence="22" id="KW-0010">Activator</keyword>
<comment type="similarity">
    <text evidence="5">Belongs to the protein kinase superfamily. BUD32 family.</text>
</comment>
<evidence type="ECO:0000256" key="28">
    <source>
        <dbReference type="ARBA" id="ARBA00048679"/>
    </source>
</evidence>
<dbReference type="PROSITE" id="PS00109">
    <property type="entry name" value="PROTEIN_KINASE_TYR"/>
    <property type="match status" value="1"/>
</dbReference>
<dbReference type="eggNOG" id="KOG3087">
    <property type="taxonomic scope" value="Eukaryota"/>
</dbReference>
<keyword evidence="20" id="KW-0779">Telomere</keyword>
<dbReference type="NCBIfam" id="TIGR03724">
    <property type="entry name" value="arch_bud32"/>
    <property type="match status" value="1"/>
</dbReference>
<keyword evidence="14" id="KW-0808">Transferase</keyword>
<dbReference type="InterPro" id="IPR011009">
    <property type="entry name" value="Kinase-like_dom_sf"/>
</dbReference>
<dbReference type="GO" id="GO:0070525">
    <property type="term" value="P:tRNA threonylcarbamoyladenosine metabolic process"/>
    <property type="evidence" value="ECO:0007669"/>
    <property type="project" value="TreeGrafter"/>
</dbReference>
<dbReference type="FunCoup" id="N1J6W8">
    <property type="interactions" value="840"/>
</dbReference>
<dbReference type="Gene3D" id="3.30.200.20">
    <property type="entry name" value="Phosphorylase Kinase, domain 1"/>
    <property type="match status" value="1"/>
</dbReference>
<dbReference type="GO" id="GO:0005634">
    <property type="term" value="C:nucleus"/>
    <property type="evidence" value="ECO:0007669"/>
    <property type="project" value="UniProtKB-SubCell"/>
</dbReference>
<dbReference type="STRING" id="546991.N1J6W8"/>
<evidence type="ECO:0000256" key="21">
    <source>
        <dbReference type="ARBA" id="ARBA00023015"/>
    </source>
</evidence>
<dbReference type="GO" id="GO:0000781">
    <property type="term" value="C:chromosome, telomeric region"/>
    <property type="evidence" value="ECO:0007669"/>
    <property type="project" value="UniProtKB-SubCell"/>
</dbReference>
<evidence type="ECO:0000256" key="19">
    <source>
        <dbReference type="ARBA" id="ARBA00022840"/>
    </source>
</evidence>
<evidence type="ECO:0000256" key="5">
    <source>
        <dbReference type="ARBA" id="ARBA00010630"/>
    </source>
</evidence>
<keyword evidence="15" id="KW-0819">tRNA processing</keyword>
<dbReference type="InterPro" id="IPR000719">
    <property type="entry name" value="Prot_kinase_dom"/>
</dbReference>
<dbReference type="HOGENOM" id="CLU_063953_1_0_1"/>
<evidence type="ECO:0000256" key="14">
    <source>
        <dbReference type="ARBA" id="ARBA00022679"/>
    </source>
</evidence>
<dbReference type="Proteomes" id="UP000015441">
    <property type="component" value="Unassembled WGS sequence"/>
</dbReference>
<dbReference type="EC" id="2.7.11.1" evidence="7"/>
<evidence type="ECO:0000256" key="10">
    <source>
        <dbReference type="ARBA" id="ARBA00022454"/>
    </source>
</evidence>
<evidence type="ECO:0000259" key="29">
    <source>
        <dbReference type="PROSITE" id="PS50011"/>
    </source>
</evidence>
<dbReference type="GO" id="GO:0016787">
    <property type="term" value="F:hydrolase activity"/>
    <property type="evidence" value="ECO:0007669"/>
    <property type="project" value="UniProtKB-KW"/>
</dbReference>
<dbReference type="InterPro" id="IPR008266">
    <property type="entry name" value="Tyr_kinase_AS"/>
</dbReference>
<keyword evidence="31" id="KW-1185">Reference proteome</keyword>
<evidence type="ECO:0000256" key="4">
    <source>
        <dbReference type="ARBA" id="ARBA00004574"/>
    </source>
</evidence>
<evidence type="ECO:0000256" key="1">
    <source>
        <dbReference type="ARBA" id="ARBA00003747"/>
    </source>
</evidence>
<evidence type="ECO:0000256" key="25">
    <source>
        <dbReference type="ARBA" id="ARBA00030980"/>
    </source>
</evidence>
<evidence type="ECO:0000256" key="26">
    <source>
        <dbReference type="ARBA" id="ARBA00033194"/>
    </source>
</evidence>
<evidence type="ECO:0000256" key="27">
    <source>
        <dbReference type="ARBA" id="ARBA00047899"/>
    </source>
</evidence>
<keyword evidence="18" id="KW-0378">Hydrolase</keyword>
<keyword evidence="21" id="KW-0805">Transcription regulation</keyword>
<keyword evidence="16" id="KW-0547">Nucleotide-binding</keyword>
<comment type="catalytic activity">
    <reaction evidence="28">
        <text>L-seryl-[protein] + ATP = O-phospho-L-seryl-[protein] + ADP + H(+)</text>
        <dbReference type="Rhea" id="RHEA:17989"/>
        <dbReference type="Rhea" id="RHEA-COMP:9863"/>
        <dbReference type="Rhea" id="RHEA-COMP:11604"/>
        <dbReference type="ChEBI" id="CHEBI:15378"/>
        <dbReference type="ChEBI" id="CHEBI:29999"/>
        <dbReference type="ChEBI" id="CHEBI:30616"/>
        <dbReference type="ChEBI" id="CHEBI:83421"/>
        <dbReference type="ChEBI" id="CHEBI:456216"/>
        <dbReference type="EC" id="2.7.11.1"/>
    </reaction>
</comment>
<evidence type="ECO:0000256" key="15">
    <source>
        <dbReference type="ARBA" id="ARBA00022694"/>
    </source>
</evidence>
<keyword evidence="11" id="KW-0963">Cytoplasm</keyword>
<evidence type="ECO:0000256" key="9">
    <source>
        <dbReference type="ARBA" id="ARBA00019973"/>
    </source>
</evidence>
<dbReference type="SUPFAM" id="SSF56112">
    <property type="entry name" value="Protein kinase-like (PK-like)"/>
    <property type="match status" value="1"/>
</dbReference>
<evidence type="ECO:0000256" key="22">
    <source>
        <dbReference type="ARBA" id="ARBA00023159"/>
    </source>
</evidence>
<dbReference type="FunFam" id="1.10.510.10:FF:000845">
    <property type="entry name" value="Probable bifunctional tRNA threonylcarbamoyladenosine biosynthesis protein"/>
    <property type="match status" value="1"/>
</dbReference>
<evidence type="ECO:0000256" key="12">
    <source>
        <dbReference type="ARBA" id="ARBA00022527"/>
    </source>
</evidence>
<comment type="subcellular location">
    <subcellularLocation>
        <location evidence="4">Chromosome</location>
        <location evidence="4">Telomere</location>
    </subcellularLocation>
    <subcellularLocation>
        <location evidence="3">Cytoplasm</location>
    </subcellularLocation>
    <subcellularLocation>
        <location evidence="2">Nucleus</location>
    </subcellularLocation>
</comment>
<evidence type="ECO:0000313" key="30">
    <source>
        <dbReference type="EMBL" id="CCU74954.1"/>
    </source>
</evidence>
<dbReference type="GO" id="GO:0005524">
    <property type="term" value="F:ATP binding"/>
    <property type="evidence" value="ECO:0007669"/>
    <property type="project" value="UniProtKB-KW"/>
</dbReference>
<gene>
    <name evidence="30" type="ORF">BGHDH14_bgh03234</name>
</gene>
<comment type="function">
    <text evidence="1">Component of the EKC/KEOPS complex that is required for the formation of a threonylcarbamoyl group on adenosine at position 37 (t(6)A37) in tRNAs that read codons beginning with adenine. The complex is probably involved in the transfer of the threonylcarbamoyl moiety of threonylcarbamoyl-AMP (TC-AMP) to the N6 group of A37. BUD32 has ATPase activity in the context of the EKC/KEOPS complex and likely plays a supporting role to the catalytic subunit KAE1. The EKC/KEOPS complex also promotes both telomere uncapping and telomere elongation. The complex is required for efficient recruitment of transcriptional coactivators.</text>
</comment>
<keyword evidence="12" id="KW-0723">Serine/threonine-protein kinase</keyword>
<name>N1J6W8_BLUG1</name>
<organism evidence="30 31">
    <name type="scientific">Blumeria graminis f. sp. hordei (strain DH14)</name>
    <name type="common">Barley powdery mildew</name>
    <name type="synonym">Oidium monilioides f. sp. hordei</name>
    <dbReference type="NCBI Taxonomy" id="546991"/>
    <lineage>
        <taxon>Eukaryota</taxon>
        <taxon>Fungi</taxon>
        <taxon>Dikarya</taxon>
        <taxon>Ascomycota</taxon>
        <taxon>Pezizomycotina</taxon>
        <taxon>Leotiomycetes</taxon>
        <taxon>Erysiphales</taxon>
        <taxon>Erysiphaceae</taxon>
        <taxon>Blumeria</taxon>
        <taxon>Blumeria hordei</taxon>
    </lineage>
</organism>
<dbReference type="GO" id="GO:0005829">
    <property type="term" value="C:cytosol"/>
    <property type="evidence" value="ECO:0007669"/>
    <property type="project" value="TreeGrafter"/>
</dbReference>
<protein>
    <recommendedName>
        <fullName evidence="9">EKC/KEOPS complex subunit BUD32</fullName>
        <ecNumber evidence="7">2.7.11.1</ecNumber>
    </recommendedName>
    <alternativeName>
        <fullName evidence="25 26">Atypical Serine/threonine protein kinase BUD32</fullName>
    </alternativeName>
    <alternativeName>
        <fullName evidence="8">EKC/KEOPS complex subunit bud32</fullName>
    </alternativeName>
</protein>
<dbReference type="PANTHER" id="PTHR12209:SF0">
    <property type="entry name" value="EKC_KEOPS COMPLEX SUBUNIT TP53RK"/>
    <property type="match status" value="1"/>
</dbReference>
<evidence type="ECO:0000256" key="16">
    <source>
        <dbReference type="ARBA" id="ARBA00022741"/>
    </source>
</evidence>
<comment type="catalytic activity">
    <reaction evidence="27">
        <text>L-threonyl-[protein] + ATP = O-phospho-L-threonyl-[protein] + ADP + H(+)</text>
        <dbReference type="Rhea" id="RHEA:46608"/>
        <dbReference type="Rhea" id="RHEA-COMP:11060"/>
        <dbReference type="Rhea" id="RHEA-COMP:11605"/>
        <dbReference type="ChEBI" id="CHEBI:15378"/>
        <dbReference type="ChEBI" id="CHEBI:30013"/>
        <dbReference type="ChEBI" id="CHEBI:30616"/>
        <dbReference type="ChEBI" id="CHEBI:61977"/>
        <dbReference type="ChEBI" id="CHEBI:456216"/>
        <dbReference type="EC" id="2.7.11.1"/>
    </reaction>
</comment>
<evidence type="ECO:0000256" key="11">
    <source>
        <dbReference type="ARBA" id="ARBA00022490"/>
    </source>
</evidence>
<evidence type="ECO:0000256" key="20">
    <source>
        <dbReference type="ARBA" id="ARBA00022895"/>
    </source>
</evidence>
<dbReference type="Pfam" id="PF06293">
    <property type="entry name" value="Kdo"/>
    <property type="match status" value="1"/>
</dbReference>
<evidence type="ECO:0000256" key="6">
    <source>
        <dbReference type="ARBA" id="ARBA00011534"/>
    </source>
</evidence>
<dbReference type="PANTHER" id="PTHR12209">
    <property type="entry name" value="NON-SPECIFIC SERINE/THREONINE PROTEIN KINASE"/>
    <property type="match status" value="1"/>
</dbReference>
<dbReference type="FunFam" id="3.30.200.20:FF:000603">
    <property type="entry name" value="EKC/KEOPS complex subunit bud32"/>
    <property type="match status" value="1"/>
</dbReference>
<keyword evidence="23" id="KW-0804">Transcription</keyword>
<keyword evidence="24" id="KW-0539">Nucleus</keyword>
<reference evidence="30 31" key="1">
    <citation type="journal article" date="2010" name="Science">
        <title>Genome expansion and gene loss in powdery mildew fungi reveal tradeoffs in extreme parasitism.</title>
        <authorList>
            <person name="Spanu P.D."/>
            <person name="Abbott J.C."/>
            <person name="Amselem J."/>
            <person name="Burgis T.A."/>
            <person name="Soanes D.M."/>
            <person name="Stueber K."/>
            <person name="Ver Loren van Themaat E."/>
            <person name="Brown J.K.M."/>
            <person name="Butcher S.A."/>
            <person name="Gurr S.J."/>
            <person name="Lebrun M.-H."/>
            <person name="Ridout C.J."/>
            <person name="Schulze-Lefert P."/>
            <person name="Talbot N.J."/>
            <person name="Ahmadinejad N."/>
            <person name="Ametz C."/>
            <person name="Barton G.R."/>
            <person name="Benjdia M."/>
            <person name="Bidzinski P."/>
            <person name="Bindschedler L.V."/>
            <person name="Both M."/>
            <person name="Brewer M.T."/>
            <person name="Cadle-Davidson L."/>
            <person name="Cadle-Davidson M.M."/>
            <person name="Collemare J."/>
            <person name="Cramer R."/>
            <person name="Frenkel O."/>
            <person name="Godfrey D."/>
            <person name="Harriman J."/>
            <person name="Hoede C."/>
            <person name="King B.C."/>
            <person name="Klages S."/>
            <person name="Kleemann J."/>
            <person name="Knoll D."/>
            <person name="Koti P.S."/>
            <person name="Kreplak J."/>
            <person name="Lopez-Ruiz F.J."/>
            <person name="Lu X."/>
            <person name="Maekawa T."/>
            <person name="Mahanil S."/>
            <person name="Micali C."/>
            <person name="Milgroom M.G."/>
            <person name="Montana G."/>
            <person name="Noir S."/>
            <person name="O'Connell R.J."/>
            <person name="Oberhaensli S."/>
            <person name="Parlange F."/>
            <person name="Pedersen C."/>
            <person name="Quesneville H."/>
            <person name="Reinhardt R."/>
            <person name="Rott M."/>
            <person name="Sacristan S."/>
            <person name="Schmidt S.M."/>
            <person name="Schoen M."/>
            <person name="Skamnioti P."/>
            <person name="Sommer H."/>
            <person name="Stephens A."/>
            <person name="Takahara H."/>
            <person name="Thordal-Christensen H."/>
            <person name="Vigouroux M."/>
            <person name="Wessling R."/>
            <person name="Wicker T."/>
            <person name="Panstruga R."/>
        </authorList>
    </citation>
    <scope>NUCLEOTIDE SEQUENCE [LARGE SCALE GENOMIC DNA]</scope>
    <source>
        <strain evidence="30">DH14</strain>
    </source>
</reference>
<dbReference type="GO" id="GO:0000408">
    <property type="term" value="C:EKC/KEOPS complex"/>
    <property type="evidence" value="ECO:0007669"/>
    <property type="project" value="TreeGrafter"/>
</dbReference>
<dbReference type="OrthoDB" id="3399at2759"/>
<evidence type="ECO:0000256" key="8">
    <source>
        <dbReference type="ARBA" id="ARBA00013948"/>
    </source>
</evidence>
<keyword evidence="13" id="KW-0597">Phosphoprotein</keyword>
<comment type="caution">
    <text evidence="30">The sequence shown here is derived from an EMBL/GenBank/DDBJ whole genome shotgun (WGS) entry which is preliminary data.</text>
</comment>
<comment type="subunit">
    <text evidence="6">Component of the EKC/KEOPS complex composed of at least BUD32, CGI121, GON7, KAE1 and PCC1; the whole complex dimerizes.</text>
</comment>
<evidence type="ECO:0000256" key="7">
    <source>
        <dbReference type="ARBA" id="ARBA00012513"/>
    </source>
</evidence>
<evidence type="ECO:0000313" key="31">
    <source>
        <dbReference type="Proteomes" id="UP000015441"/>
    </source>
</evidence>
<evidence type="ECO:0000256" key="23">
    <source>
        <dbReference type="ARBA" id="ARBA00023163"/>
    </source>
</evidence>
<evidence type="ECO:0000256" key="18">
    <source>
        <dbReference type="ARBA" id="ARBA00022801"/>
    </source>
</evidence>
<feature type="domain" description="Protein kinase" evidence="29">
    <location>
        <begin position="18"/>
        <end position="259"/>
    </location>
</feature>
<evidence type="ECO:0000256" key="2">
    <source>
        <dbReference type="ARBA" id="ARBA00004123"/>
    </source>
</evidence>
<dbReference type="Gene3D" id="1.10.510.10">
    <property type="entry name" value="Transferase(Phosphotransferase) domain 1"/>
    <property type="match status" value="1"/>
</dbReference>
<sequence length="259" mass="28983">MMSSTTPLCANLPKSFSDSCPTLISQGAEAFLFKTTFLIPNIPAALKFRPSKVYRHPTLDARLKKHRILSEARILTKCRTLGVPVPTVYALDEKDGWLMMEWVEGKIVRTCINEWLLEHMEADLTELKGCGDGLQKFLCKIGNIIGKMHSIGVVHGDLTTSNIMLNPKSNEDNDSRGDERLEGSIMLIDFGLASQNLQDEDRAVDLYVLERAFGSTHPRIQHLFAEVIKSYGTSYKGAGIVLKKLEDVRMRGRKKSMIG</sequence>
<dbReference type="GO" id="GO:0008033">
    <property type="term" value="P:tRNA processing"/>
    <property type="evidence" value="ECO:0007669"/>
    <property type="project" value="UniProtKB-KW"/>
</dbReference>
<evidence type="ECO:0000256" key="24">
    <source>
        <dbReference type="ARBA" id="ARBA00023242"/>
    </source>
</evidence>
<dbReference type="AlphaFoldDB" id="N1J6W8"/>
<keyword evidence="10" id="KW-0158">Chromosome</keyword>
<dbReference type="InParanoid" id="N1J6W8"/>
<evidence type="ECO:0000256" key="17">
    <source>
        <dbReference type="ARBA" id="ARBA00022777"/>
    </source>
</evidence>
<dbReference type="GO" id="GO:0004674">
    <property type="term" value="F:protein serine/threonine kinase activity"/>
    <property type="evidence" value="ECO:0007669"/>
    <property type="project" value="UniProtKB-KW"/>
</dbReference>
<keyword evidence="19" id="KW-0067">ATP-binding</keyword>
<keyword evidence="17 30" id="KW-0418">Kinase</keyword>
<dbReference type="PROSITE" id="PS50011">
    <property type="entry name" value="PROTEIN_KINASE_DOM"/>
    <property type="match status" value="1"/>
</dbReference>
<accession>N1J6W8</accession>